<proteinExistence type="predicted"/>
<protein>
    <submittedName>
        <fullName evidence="3">Uncharacterized protein</fullName>
    </submittedName>
</protein>
<keyword evidence="2" id="KW-0472">Membrane</keyword>
<evidence type="ECO:0000256" key="2">
    <source>
        <dbReference type="SAM" id="Phobius"/>
    </source>
</evidence>
<sequence>MLGGSEVRADLPVELQGPAAYSHLWWWVAGGLVAFVVLYVVAVLWFTRAPKPRSPRKALLAELDAIEADVAAGRVPARVGHQRISSCVRAGASEVTGIPAGTMTLSDLRAWERGRSEGVGGFDTVSPSGSTGSTTGGEVSPSGSPGSTTGGEVSPGGSTGSTTGGEVSPSGSTGSTTGGRPSRPASGDSVSGGGAGLAELVELVYPPEFGVSDAVAEERFADALARAREIVRGWA</sequence>
<name>A0A930YCZ1_9ACTN</name>
<dbReference type="EMBL" id="JADIVZ010000018">
    <property type="protein sequence ID" value="MBF4164003.1"/>
    <property type="molecule type" value="Genomic_DNA"/>
</dbReference>
<keyword evidence="2" id="KW-1133">Transmembrane helix</keyword>
<comment type="caution">
    <text evidence="3">The sequence shown here is derived from an EMBL/GenBank/DDBJ whole genome shotgun (WGS) entry which is preliminary data.</text>
</comment>
<organism evidence="3 4">
    <name type="scientific">Nocardioides acrostichi</name>
    <dbReference type="NCBI Taxonomy" id="2784339"/>
    <lineage>
        <taxon>Bacteria</taxon>
        <taxon>Bacillati</taxon>
        <taxon>Actinomycetota</taxon>
        <taxon>Actinomycetes</taxon>
        <taxon>Propionibacteriales</taxon>
        <taxon>Nocardioidaceae</taxon>
        <taxon>Nocardioides</taxon>
    </lineage>
</organism>
<evidence type="ECO:0000313" key="4">
    <source>
        <dbReference type="Proteomes" id="UP000656804"/>
    </source>
</evidence>
<feature type="compositionally biased region" description="Low complexity" evidence="1">
    <location>
        <begin position="164"/>
        <end position="189"/>
    </location>
</feature>
<evidence type="ECO:0000256" key="1">
    <source>
        <dbReference type="SAM" id="MobiDB-lite"/>
    </source>
</evidence>
<feature type="region of interest" description="Disordered" evidence="1">
    <location>
        <begin position="116"/>
        <end position="193"/>
    </location>
</feature>
<feature type="transmembrane region" description="Helical" evidence="2">
    <location>
        <begin position="24"/>
        <end position="47"/>
    </location>
</feature>
<accession>A0A930YCZ1</accession>
<feature type="compositionally biased region" description="Gly residues" evidence="1">
    <location>
        <begin position="153"/>
        <end position="163"/>
    </location>
</feature>
<gene>
    <name evidence="3" type="ORF">ISG29_20240</name>
</gene>
<feature type="compositionally biased region" description="Low complexity" evidence="1">
    <location>
        <begin position="124"/>
        <end position="152"/>
    </location>
</feature>
<reference evidence="3" key="1">
    <citation type="submission" date="2020-11" db="EMBL/GenBank/DDBJ databases">
        <title>Nocardioides sp. CBS4Y-1, whole genome shotgun sequence.</title>
        <authorList>
            <person name="Tuo L."/>
        </authorList>
    </citation>
    <scope>NUCLEOTIDE SEQUENCE</scope>
    <source>
        <strain evidence="3">CBS4Y-1</strain>
    </source>
</reference>
<keyword evidence="2" id="KW-0812">Transmembrane</keyword>
<dbReference type="AlphaFoldDB" id="A0A930YCZ1"/>
<keyword evidence="4" id="KW-1185">Reference proteome</keyword>
<dbReference type="Proteomes" id="UP000656804">
    <property type="component" value="Unassembled WGS sequence"/>
</dbReference>
<dbReference type="RefSeq" id="WP_194505265.1">
    <property type="nucleotide sequence ID" value="NZ_JADIVZ010000018.1"/>
</dbReference>
<evidence type="ECO:0000313" key="3">
    <source>
        <dbReference type="EMBL" id="MBF4164003.1"/>
    </source>
</evidence>